<gene>
    <name evidence="2" type="ORF">TRICI_004834</name>
</gene>
<comment type="caution">
    <text evidence="2">The sequence shown here is derived from an EMBL/GenBank/DDBJ whole genome shotgun (WGS) entry which is preliminary data.</text>
</comment>
<dbReference type="Proteomes" id="UP000761534">
    <property type="component" value="Unassembled WGS sequence"/>
</dbReference>
<dbReference type="Pfam" id="PF05794">
    <property type="entry name" value="Tcp11"/>
    <property type="match status" value="1"/>
</dbReference>
<evidence type="ECO:0000313" key="3">
    <source>
        <dbReference type="Proteomes" id="UP000761534"/>
    </source>
</evidence>
<comment type="similarity">
    <text evidence="1">Belongs to the TCP11 family.</text>
</comment>
<evidence type="ECO:0000256" key="1">
    <source>
        <dbReference type="ARBA" id="ARBA00010954"/>
    </source>
</evidence>
<proteinExistence type="inferred from homology"/>
<reference evidence="2" key="1">
    <citation type="journal article" date="2019" name="G3 (Bethesda)">
        <title>Genome Assemblies of Two Rare Opportunistic Yeast Pathogens: Diutina rugosa (syn. Candida rugosa) and Trichomonascus ciferrii (syn. Candida ciferrii).</title>
        <authorList>
            <person name="Mixao V."/>
            <person name="Saus E."/>
            <person name="Hansen A.P."/>
            <person name="Lass-Florl C."/>
            <person name="Gabaldon T."/>
        </authorList>
    </citation>
    <scope>NUCLEOTIDE SEQUENCE</scope>
    <source>
        <strain evidence="2">CBS 4856</strain>
    </source>
</reference>
<dbReference type="InterPro" id="IPR008862">
    <property type="entry name" value="Tcp11"/>
</dbReference>
<evidence type="ECO:0000313" key="2">
    <source>
        <dbReference type="EMBL" id="KAA8908083.1"/>
    </source>
</evidence>
<dbReference type="VEuPathDB" id="FungiDB:TRICI_004834"/>
<dbReference type="EMBL" id="SWFS01000371">
    <property type="protein sequence ID" value="KAA8908083.1"/>
    <property type="molecule type" value="Genomic_DNA"/>
</dbReference>
<name>A0A642UZ15_9ASCO</name>
<keyword evidence="3" id="KW-1185">Reference proteome</keyword>
<organism evidence="2 3">
    <name type="scientific">Trichomonascus ciferrii</name>
    <dbReference type="NCBI Taxonomy" id="44093"/>
    <lineage>
        <taxon>Eukaryota</taxon>
        <taxon>Fungi</taxon>
        <taxon>Dikarya</taxon>
        <taxon>Ascomycota</taxon>
        <taxon>Saccharomycotina</taxon>
        <taxon>Dipodascomycetes</taxon>
        <taxon>Dipodascales</taxon>
        <taxon>Trichomonascaceae</taxon>
        <taxon>Trichomonascus</taxon>
        <taxon>Trichomonascus ciferrii complex</taxon>
    </lineage>
</organism>
<dbReference type="AlphaFoldDB" id="A0A642UZ15"/>
<protein>
    <submittedName>
        <fullName evidence="2">Uncharacterized protein</fullName>
    </submittedName>
</protein>
<sequence>MSFEALQTKFADGAFFSKVTRFFQLLGQRVDPSSKCHAKLLLIAFMLNHHTHGDVPLAQHIQCLGSAFLNVCAEPSCWFKRVRFFYAYSCFYRVFLDSKCKNAATKIPQVLSNMTKSMMICQVLSKNNTSSSVQRTLNYIHAKTRDYMVALTRLVGSSSKAVELVRQDVARSVFLNNLQKRYVASQIDPSDKNRQYRSVGMQLILDPSFTSVHLQSREAKYDCYKHSTCSVMRDCYHMKLDYIKQLIRFNINSNKQSDWLPCFLGHVKMVLATLSHQLDIDDECVQMQCARNCYDPSKLISYLLSHMKTITLPDISGRDYPALISSLETRFSFEGCSKAVLFALLDILDDMRVDHMDHFFHLNISKLSAITRKHELRFFVEDLSSHRMGVKNLLNWVEAAKTPETEAETPQHQVGAALEEGRLRQLKIRFSKMITWFPCPARLDELPETFKYARLTILRTLIMVKDVVSAFTILQFVIMLSGDCTHVCRIKQGIMTILKNECNCPQSEMVTQLYDLVQTERPCMNDRDQKILRSLINRVIRKPDITASEQVPKLALERIQFAIQSILLDEPTPAKLTHFEQEVSVIAQNSLCILNLNFETYQPIYKTLLHFNEIWDRTSQFI</sequence>
<accession>A0A642UZ15</accession>